<feature type="transmembrane region" description="Helical" evidence="2">
    <location>
        <begin position="159"/>
        <end position="183"/>
    </location>
</feature>
<dbReference type="PANTHER" id="PTHR30487:SF0">
    <property type="entry name" value="PREPILIN LEADER PEPTIDASE_N-METHYLTRANSFERASE-RELATED"/>
    <property type="match status" value="1"/>
</dbReference>
<dbReference type="InterPro" id="IPR000045">
    <property type="entry name" value="Prepilin_IV_endopep_pep"/>
</dbReference>
<dbReference type="RefSeq" id="WP_377388830.1">
    <property type="nucleotide sequence ID" value="NZ_JBHSAN010000014.1"/>
</dbReference>
<keyword evidence="4" id="KW-0378">Hydrolase</keyword>
<dbReference type="Gene3D" id="1.20.120.1220">
    <property type="match status" value="1"/>
</dbReference>
<feature type="transmembrane region" description="Helical" evidence="2">
    <location>
        <begin position="195"/>
        <end position="213"/>
    </location>
</feature>
<dbReference type="PANTHER" id="PTHR30487">
    <property type="entry name" value="TYPE 4 PREPILIN-LIKE PROTEINS LEADER PEPTIDE-PROCESSING ENZYME"/>
    <property type="match status" value="1"/>
</dbReference>
<reference evidence="5" key="1">
    <citation type="journal article" date="2019" name="Int. J. Syst. Evol. Microbiol.">
        <title>The Global Catalogue of Microorganisms (GCM) 10K type strain sequencing project: providing services to taxonomists for standard genome sequencing and annotation.</title>
        <authorList>
            <consortium name="The Broad Institute Genomics Platform"/>
            <consortium name="The Broad Institute Genome Sequencing Center for Infectious Disease"/>
            <person name="Wu L."/>
            <person name="Ma J."/>
        </authorList>
    </citation>
    <scope>NUCLEOTIDE SEQUENCE [LARGE SCALE GENOMIC DNA]</scope>
    <source>
        <strain evidence="5">IBRC-M 10906</strain>
    </source>
</reference>
<dbReference type="InterPro" id="IPR050882">
    <property type="entry name" value="Prepilin_peptidase/N-MTase"/>
</dbReference>
<feature type="transmembrane region" description="Helical" evidence="2">
    <location>
        <begin position="118"/>
        <end position="139"/>
    </location>
</feature>
<evidence type="ECO:0000256" key="2">
    <source>
        <dbReference type="SAM" id="Phobius"/>
    </source>
</evidence>
<comment type="similarity">
    <text evidence="1">Belongs to the peptidase A24 family.</text>
</comment>
<accession>A0ABW5W5C4</accession>
<dbReference type="EC" id="3.4.23.43" evidence="4"/>
<evidence type="ECO:0000313" key="5">
    <source>
        <dbReference type="Proteomes" id="UP001597478"/>
    </source>
</evidence>
<dbReference type="Pfam" id="PF01478">
    <property type="entry name" value="Peptidase_A24"/>
    <property type="match status" value="1"/>
</dbReference>
<dbReference type="GO" id="GO:0004190">
    <property type="term" value="F:aspartic-type endopeptidase activity"/>
    <property type="evidence" value="ECO:0007669"/>
    <property type="project" value="UniProtKB-EC"/>
</dbReference>
<dbReference type="Proteomes" id="UP001597478">
    <property type="component" value="Unassembled WGS sequence"/>
</dbReference>
<gene>
    <name evidence="4" type="ORF">ACFS2C_05090</name>
</gene>
<keyword evidence="5" id="KW-1185">Reference proteome</keyword>
<protein>
    <submittedName>
        <fullName evidence="4">Prepilin peptidase</fullName>
        <ecNumber evidence="4">3.4.23.43</ecNumber>
    </submittedName>
</protein>
<evidence type="ECO:0000256" key="1">
    <source>
        <dbReference type="ARBA" id="ARBA00005801"/>
    </source>
</evidence>
<proteinExistence type="inferred from homology"/>
<keyword evidence="2" id="KW-1133">Transmembrane helix</keyword>
<dbReference type="EMBL" id="JBHUOF010000005">
    <property type="protein sequence ID" value="MFD2798766.1"/>
    <property type="molecule type" value="Genomic_DNA"/>
</dbReference>
<feature type="transmembrane region" description="Helical" evidence="2">
    <location>
        <begin position="92"/>
        <end position="111"/>
    </location>
</feature>
<evidence type="ECO:0000259" key="3">
    <source>
        <dbReference type="Pfam" id="PF01478"/>
    </source>
</evidence>
<feature type="transmembrane region" description="Helical" evidence="2">
    <location>
        <begin position="60"/>
        <end position="80"/>
    </location>
</feature>
<keyword evidence="2" id="KW-0812">Transmembrane</keyword>
<organism evidence="4 5">
    <name type="scientific">Prauserella oleivorans</name>
    <dbReference type="NCBI Taxonomy" id="1478153"/>
    <lineage>
        <taxon>Bacteria</taxon>
        <taxon>Bacillati</taxon>
        <taxon>Actinomycetota</taxon>
        <taxon>Actinomycetes</taxon>
        <taxon>Pseudonocardiales</taxon>
        <taxon>Pseudonocardiaceae</taxon>
        <taxon>Prauserella</taxon>
    </lineage>
</organism>
<feature type="domain" description="Prepilin type IV endopeptidase peptidase" evidence="3">
    <location>
        <begin position="69"/>
        <end position="174"/>
    </location>
</feature>
<sequence>MYWGLIVAVVAGGLTGWAASWALRRGPRPAAVPAHWCAAGTAALWALVVWRLLTSGVPGWWLPVPLAVTAVAVPLVLADVRYRRLPDVLTLPAWPLTGAAVTVAAVAGPGVGLAWRAALAAALFAGAHALVHAVAPASLGAGDVKLAGSLGGVLGATGWPAVVVAACTAAVVTAVLALAAALLRVRRWRDGVPHGPGLLLATCLVVVFPGAGLEVNMGS</sequence>
<feature type="transmembrane region" description="Helical" evidence="2">
    <location>
        <begin position="32"/>
        <end position="53"/>
    </location>
</feature>
<keyword evidence="2" id="KW-0472">Membrane</keyword>
<comment type="caution">
    <text evidence="4">The sequence shown here is derived from an EMBL/GenBank/DDBJ whole genome shotgun (WGS) entry which is preliminary data.</text>
</comment>
<name>A0ABW5W5C4_9PSEU</name>
<evidence type="ECO:0000313" key="4">
    <source>
        <dbReference type="EMBL" id="MFD2798766.1"/>
    </source>
</evidence>